<reference evidence="2" key="2">
    <citation type="journal article" date="2023" name="IMA Fungus">
        <title>Comparative genomic study of the Penicillium genus elucidates a diverse pangenome and 15 lateral gene transfer events.</title>
        <authorList>
            <person name="Petersen C."/>
            <person name="Sorensen T."/>
            <person name="Nielsen M.R."/>
            <person name="Sondergaard T.E."/>
            <person name="Sorensen J.L."/>
            <person name="Fitzpatrick D.A."/>
            <person name="Frisvad J.C."/>
            <person name="Nielsen K.L."/>
        </authorList>
    </citation>
    <scope>NUCLEOTIDE SEQUENCE</scope>
    <source>
        <strain evidence="2">IBT 29495</strain>
    </source>
</reference>
<proteinExistence type="predicted"/>
<dbReference type="OrthoDB" id="4356068at2759"/>
<protein>
    <submittedName>
        <fullName evidence="2">Uncharacterized protein</fullName>
    </submittedName>
</protein>
<comment type="caution">
    <text evidence="2">The sequence shown here is derived from an EMBL/GenBank/DDBJ whole genome shotgun (WGS) entry which is preliminary data.</text>
</comment>
<organism evidence="2 3">
    <name type="scientific">Penicillium fimorum</name>
    <dbReference type="NCBI Taxonomy" id="1882269"/>
    <lineage>
        <taxon>Eukaryota</taxon>
        <taxon>Fungi</taxon>
        <taxon>Dikarya</taxon>
        <taxon>Ascomycota</taxon>
        <taxon>Pezizomycotina</taxon>
        <taxon>Eurotiomycetes</taxon>
        <taxon>Eurotiomycetidae</taxon>
        <taxon>Eurotiales</taxon>
        <taxon>Aspergillaceae</taxon>
        <taxon>Penicillium</taxon>
    </lineage>
</organism>
<feature type="chain" id="PRO_5040956427" evidence="1">
    <location>
        <begin position="17"/>
        <end position="72"/>
    </location>
</feature>
<gene>
    <name evidence="2" type="ORF">N7463_000173</name>
</gene>
<reference evidence="2" key="1">
    <citation type="submission" date="2022-12" db="EMBL/GenBank/DDBJ databases">
        <authorList>
            <person name="Petersen C."/>
        </authorList>
    </citation>
    <scope>NUCLEOTIDE SEQUENCE</scope>
    <source>
        <strain evidence="2">IBT 29495</strain>
    </source>
</reference>
<keyword evidence="1" id="KW-0732">Signal</keyword>
<name>A0A9W9Y3R0_9EURO</name>
<keyword evidence="3" id="KW-1185">Reference proteome</keyword>
<evidence type="ECO:0000313" key="3">
    <source>
        <dbReference type="Proteomes" id="UP001149954"/>
    </source>
</evidence>
<dbReference type="Proteomes" id="UP001149954">
    <property type="component" value="Unassembled WGS sequence"/>
</dbReference>
<evidence type="ECO:0000256" key="1">
    <source>
        <dbReference type="SAM" id="SignalP"/>
    </source>
</evidence>
<feature type="signal peptide" evidence="1">
    <location>
        <begin position="1"/>
        <end position="16"/>
    </location>
</feature>
<dbReference type="AlphaFoldDB" id="A0A9W9Y3R0"/>
<sequence>MKFFIVLFAIAAYAMAEAGPDLEARAGCSLKGQFCNFGGTFRCCPGQGTCVGAQPSAITGLKQIWPNMIADG</sequence>
<dbReference type="EMBL" id="JAPWDS010000001">
    <property type="protein sequence ID" value="KAJ5519720.1"/>
    <property type="molecule type" value="Genomic_DNA"/>
</dbReference>
<accession>A0A9W9Y3R0</accession>
<evidence type="ECO:0000313" key="2">
    <source>
        <dbReference type="EMBL" id="KAJ5519720.1"/>
    </source>
</evidence>